<organism evidence="5 9">
    <name type="scientific">Phytophthora fragariae</name>
    <dbReference type="NCBI Taxonomy" id="53985"/>
    <lineage>
        <taxon>Eukaryota</taxon>
        <taxon>Sar</taxon>
        <taxon>Stramenopiles</taxon>
        <taxon>Oomycota</taxon>
        <taxon>Peronosporomycetes</taxon>
        <taxon>Peronosporales</taxon>
        <taxon>Peronosporaceae</taxon>
        <taxon>Phytophthora</taxon>
    </lineage>
</organism>
<evidence type="ECO:0000313" key="5">
    <source>
        <dbReference type="EMBL" id="KAE9197322.1"/>
    </source>
</evidence>
<evidence type="ECO:0000313" key="1">
    <source>
        <dbReference type="EMBL" id="KAE8926182.1"/>
    </source>
</evidence>
<dbReference type="Proteomes" id="UP000433483">
    <property type="component" value="Unassembled WGS sequence"/>
</dbReference>
<dbReference type="Proteomes" id="UP000486351">
    <property type="component" value="Unassembled WGS sequence"/>
</dbReference>
<sequence length="35" mass="4104">MSEVLDAVLALRDLNERELEATHKYRALQYIKSQV</sequence>
<dbReference type="Proteomes" id="UP000488956">
    <property type="component" value="Unassembled WGS sequence"/>
</dbReference>
<evidence type="ECO:0000313" key="11">
    <source>
        <dbReference type="Proteomes" id="UP000441208"/>
    </source>
</evidence>
<protein>
    <submittedName>
        <fullName evidence="5">Uncharacterized protein</fullName>
    </submittedName>
</protein>
<dbReference type="EMBL" id="QXFW01002056">
    <property type="protein sequence ID" value="KAE8982576.1"/>
    <property type="molecule type" value="Genomic_DNA"/>
</dbReference>
<proteinExistence type="predicted"/>
<accession>A0A6A3X6T2</accession>
<dbReference type="AlphaFoldDB" id="A0A6A3X6T2"/>
<dbReference type="EMBL" id="QXGF01002096">
    <property type="protein sequence ID" value="KAE8926182.1"/>
    <property type="molecule type" value="Genomic_DNA"/>
</dbReference>
<evidence type="ECO:0000313" key="4">
    <source>
        <dbReference type="EMBL" id="KAE9099515.1"/>
    </source>
</evidence>
<evidence type="ECO:0000313" key="3">
    <source>
        <dbReference type="EMBL" id="KAE9099357.1"/>
    </source>
</evidence>
<dbReference type="EMBL" id="QXGB01001090">
    <property type="protein sequence ID" value="KAE9197322.1"/>
    <property type="molecule type" value="Genomic_DNA"/>
</dbReference>
<dbReference type="EMBL" id="QXFZ01000998">
    <property type="protein sequence ID" value="KAE9099357.1"/>
    <property type="molecule type" value="Genomic_DNA"/>
</dbReference>
<dbReference type="EMBL" id="QXFX01000974">
    <property type="protein sequence ID" value="KAE9099515.1"/>
    <property type="molecule type" value="Genomic_DNA"/>
</dbReference>
<dbReference type="EMBL" id="QXGE01002072">
    <property type="protein sequence ID" value="KAE9285207.1"/>
    <property type="molecule type" value="Genomic_DNA"/>
</dbReference>
<dbReference type="Proteomes" id="UP000460718">
    <property type="component" value="Unassembled WGS sequence"/>
</dbReference>
<comment type="caution">
    <text evidence="5">The sequence shown here is derived from an EMBL/GenBank/DDBJ whole genome shotgun (WGS) entry which is preliminary data.</text>
</comment>
<evidence type="ECO:0000313" key="6">
    <source>
        <dbReference type="EMBL" id="KAE9285207.1"/>
    </source>
</evidence>
<dbReference type="Proteomes" id="UP000437068">
    <property type="component" value="Unassembled WGS sequence"/>
</dbReference>
<dbReference type="Proteomes" id="UP000441208">
    <property type="component" value="Unassembled WGS sequence"/>
</dbReference>
<dbReference type="EMBL" id="QXFY01001828">
    <property type="protein sequence ID" value="KAE9308595.1"/>
    <property type="molecule type" value="Genomic_DNA"/>
</dbReference>
<evidence type="ECO:0000313" key="7">
    <source>
        <dbReference type="EMBL" id="KAE9308595.1"/>
    </source>
</evidence>
<name>A0A6A3X6T2_9STRA</name>
<evidence type="ECO:0000313" key="14">
    <source>
        <dbReference type="Proteomes" id="UP000488956"/>
    </source>
</evidence>
<evidence type="ECO:0000313" key="2">
    <source>
        <dbReference type="EMBL" id="KAE8982576.1"/>
    </source>
</evidence>
<dbReference type="Proteomes" id="UP000429523">
    <property type="component" value="Unassembled WGS sequence"/>
</dbReference>
<gene>
    <name evidence="6" type="ORF">PF001_g22018</name>
    <name evidence="5" type="ORF">PF005_g16560</name>
    <name evidence="3" type="ORF">PF007_g15911</name>
    <name evidence="7" type="ORF">PF008_g20927</name>
    <name evidence="1" type="ORF">PF009_g23626</name>
    <name evidence="4" type="ORF">PF010_g15166</name>
    <name evidence="2" type="ORF">PF011_g21558</name>
</gene>
<evidence type="ECO:0000313" key="9">
    <source>
        <dbReference type="Proteomes" id="UP000433483"/>
    </source>
</evidence>
<evidence type="ECO:0000313" key="8">
    <source>
        <dbReference type="Proteomes" id="UP000429523"/>
    </source>
</evidence>
<keyword evidence="9" id="KW-1185">Reference proteome</keyword>
<evidence type="ECO:0000313" key="12">
    <source>
        <dbReference type="Proteomes" id="UP000460718"/>
    </source>
</evidence>
<evidence type="ECO:0000313" key="10">
    <source>
        <dbReference type="Proteomes" id="UP000437068"/>
    </source>
</evidence>
<evidence type="ECO:0000313" key="13">
    <source>
        <dbReference type="Proteomes" id="UP000486351"/>
    </source>
</evidence>
<reference evidence="8 9" key="1">
    <citation type="submission" date="2018-08" db="EMBL/GenBank/DDBJ databases">
        <title>Genomic investigation of the strawberry pathogen Phytophthora fragariae indicates pathogenicity is determined by transcriptional variation in three key races.</title>
        <authorList>
            <person name="Adams T.M."/>
            <person name="Armitage A.D."/>
            <person name="Sobczyk M.K."/>
            <person name="Bates H.J."/>
            <person name="Dunwell J.M."/>
            <person name="Nellist C.F."/>
            <person name="Harrison R.J."/>
        </authorList>
    </citation>
    <scope>NUCLEOTIDE SEQUENCE [LARGE SCALE GENOMIC DNA]</scope>
    <source>
        <strain evidence="6 10">A4</strain>
        <strain evidence="5 9">NOV-27</strain>
        <strain evidence="3 11">NOV-71</strain>
        <strain evidence="7 13">NOV-77</strain>
        <strain evidence="1 8">NOV-9</strain>
        <strain evidence="4 14">ONT-3</strain>
        <strain evidence="2 12">SCRP245</strain>
    </source>
</reference>